<sequence>MPLTTWSLIETNLDNSRPTFWLQTSYCSEYRDVHANPASNTSLAMEFSRLLIFVLVKLYRWTLLPIFNIIFNVLNSAPPVSVPPVTNPLLLKSATELSKMIRNKEIKCTEVLEAFIERSKLVNPTINSICSNCYEVARQQALEVNEILEQDDIPDEYSEKNAPFLGVPLSVKEAFALTGMPNTSGLVVRKNTIATKDAEVIANLRKSGVIPYVVTNISELCMWYESANNIYGRSCNPYDNRRIAGGSSGGEGCLIGSGASIIGVGSDIGGSIRIPSFFNGIFGHKPSTGIVSNDGQFPNASGQQKELLCVGPMCRYAEDLKPMLRIMAGENAKKLKLDEPVDLEKLKIYYMDNDEGGLFSSSVQPEMKKAVHKVANYFKTKYGTDVEPVRMSQMKYSFEIWCAKLSAKSEDHDPQSTFCYFMTDGQYSINPVTEFLKWVVYQSDHTIPAIALSLSEYLLDKMDTTATDEMFLSFGDTLKKKMVNILEENCVFLFPPHPRVAPYHNQPLTTPFDFSYTAIFNYLGFPVTQCPVGLSSEGLPLGVQVVGSDLADHVTIAVAQEIQAAFGGWVNPSA</sequence>
<proteinExistence type="inferred from homology"/>
<dbReference type="PANTHER" id="PTHR43372:SF4">
    <property type="entry name" value="FATTY-ACID AMIDE HYDROLASE 2"/>
    <property type="match status" value="1"/>
</dbReference>
<feature type="domain" description="Amidase" evidence="3">
    <location>
        <begin position="110"/>
        <end position="553"/>
    </location>
</feature>
<dbReference type="GO" id="GO:0012505">
    <property type="term" value="C:endomembrane system"/>
    <property type="evidence" value="ECO:0007669"/>
    <property type="project" value="TreeGrafter"/>
</dbReference>
<dbReference type="InterPro" id="IPR036928">
    <property type="entry name" value="AS_sf"/>
</dbReference>
<protein>
    <recommendedName>
        <fullName evidence="3">Amidase domain-containing protein</fullName>
    </recommendedName>
</protein>
<dbReference type="InterPro" id="IPR020556">
    <property type="entry name" value="Amidase_CS"/>
</dbReference>
<dbReference type="Proteomes" id="UP001162480">
    <property type="component" value="Chromosome 2"/>
</dbReference>
<accession>A0AA36AMB1</accession>
<gene>
    <name evidence="4" type="ORF">OCTVUL_1B014990</name>
</gene>
<dbReference type="Pfam" id="PF01425">
    <property type="entry name" value="Amidase"/>
    <property type="match status" value="1"/>
</dbReference>
<dbReference type="SUPFAM" id="SSF75304">
    <property type="entry name" value="Amidase signature (AS) enzymes"/>
    <property type="match status" value="1"/>
</dbReference>
<dbReference type="InterPro" id="IPR023631">
    <property type="entry name" value="Amidase_dom"/>
</dbReference>
<feature type="active site" description="Charge relay system" evidence="2">
    <location>
        <position position="247"/>
    </location>
</feature>
<dbReference type="PROSITE" id="PS00571">
    <property type="entry name" value="AMIDASES"/>
    <property type="match status" value="1"/>
</dbReference>
<comment type="similarity">
    <text evidence="1">Belongs to the amidase family.</text>
</comment>
<evidence type="ECO:0000313" key="5">
    <source>
        <dbReference type="Proteomes" id="UP001162480"/>
    </source>
</evidence>
<keyword evidence="5" id="KW-1185">Reference proteome</keyword>
<evidence type="ECO:0000256" key="2">
    <source>
        <dbReference type="PIRSR" id="PIRSR001221-1"/>
    </source>
</evidence>
<evidence type="ECO:0000256" key="1">
    <source>
        <dbReference type="ARBA" id="ARBA00009199"/>
    </source>
</evidence>
<dbReference type="PANTHER" id="PTHR43372">
    <property type="entry name" value="FATTY-ACID AMIDE HYDROLASE"/>
    <property type="match status" value="1"/>
</dbReference>
<dbReference type="PIRSF" id="PIRSF001221">
    <property type="entry name" value="Amidase_fungi"/>
    <property type="match status" value="1"/>
</dbReference>
<reference evidence="4" key="1">
    <citation type="submission" date="2023-08" db="EMBL/GenBank/DDBJ databases">
        <authorList>
            <person name="Alioto T."/>
            <person name="Alioto T."/>
            <person name="Gomez Garrido J."/>
        </authorList>
    </citation>
    <scope>NUCLEOTIDE SEQUENCE</scope>
</reference>
<dbReference type="AlphaFoldDB" id="A0AA36AMB1"/>
<name>A0AA36AMB1_OCTVU</name>
<evidence type="ECO:0000259" key="3">
    <source>
        <dbReference type="Pfam" id="PF01425"/>
    </source>
</evidence>
<organism evidence="4 5">
    <name type="scientific">Octopus vulgaris</name>
    <name type="common">Common octopus</name>
    <dbReference type="NCBI Taxonomy" id="6645"/>
    <lineage>
        <taxon>Eukaryota</taxon>
        <taxon>Metazoa</taxon>
        <taxon>Spiralia</taxon>
        <taxon>Lophotrochozoa</taxon>
        <taxon>Mollusca</taxon>
        <taxon>Cephalopoda</taxon>
        <taxon>Coleoidea</taxon>
        <taxon>Octopodiformes</taxon>
        <taxon>Octopoda</taxon>
        <taxon>Incirrata</taxon>
        <taxon>Octopodidae</taxon>
        <taxon>Octopus</taxon>
    </lineage>
</organism>
<feature type="active site" description="Acyl-ester intermediate" evidence="2">
    <location>
        <position position="271"/>
    </location>
</feature>
<dbReference type="InterPro" id="IPR052739">
    <property type="entry name" value="FAAH2"/>
</dbReference>
<dbReference type="Gene3D" id="3.90.1300.10">
    <property type="entry name" value="Amidase signature (AS) domain"/>
    <property type="match status" value="1"/>
</dbReference>
<dbReference type="EMBL" id="OX597815">
    <property type="protein sequence ID" value="CAI9718786.1"/>
    <property type="molecule type" value="Genomic_DNA"/>
</dbReference>
<evidence type="ECO:0000313" key="4">
    <source>
        <dbReference type="EMBL" id="CAI9718786.1"/>
    </source>
</evidence>
<feature type="active site" description="Charge relay system" evidence="2">
    <location>
        <position position="172"/>
    </location>
</feature>